<name>A0AAN8X8P1_HALRR</name>
<comment type="caution">
    <text evidence="2">The sequence shown here is derived from an EMBL/GenBank/DDBJ whole genome shotgun (WGS) entry which is preliminary data.</text>
</comment>
<evidence type="ECO:0008006" key="4">
    <source>
        <dbReference type="Google" id="ProtNLM"/>
    </source>
</evidence>
<dbReference type="AlphaFoldDB" id="A0AAN8X8P1"/>
<organism evidence="2 3">
    <name type="scientific">Halocaridina rubra</name>
    <name type="common">Hawaiian red shrimp</name>
    <dbReference type="NCBI Taxonomy" id="373956"/>
    <lineage>
        <taxon>Eukaryota</taxon>
        <taxon>Metazoa</taxon>
        <taxon>Ecdysozoa</taxon>
        <taxon>Arthropoda</taxon>
        <taxon>Crustacea</taxon>
        <taxon>Multicrustacea</taxon>
        <taxon>Malacostraca</taxon>
        <taxon>Eumalacostraca</taxon>
        <taxon>Eucarida</taxon>
        <taxon>Decapoda</taxon>
        <taxon>Pleocyemata</taxon>
        <taxon>Caridea</taxon>
        <taxon>Atyoidea</taxon>
        <taxon>Atyidae</taxon>
        <taxon>Halocaridina</taxon>
    </lineage>
</organism>
<evidence type="ECO:0000256" key="1">
    <source>
        <dbReference type="SAM" id="SignalP"/>
    </source>
</evidence>
<evidence type="ECO:0000313" key="2">
    <source>
        <dbReference type="EMBL" id="KAK7074225.1"/>
    </source>
</evidence>
<dbReference type="EMBL" id="JAXCGZ010011720">
    <property type="protein sequence ID" value="KAK7074225.1"/>
    <property type="molecule type" value="Genomic_DNA"/>
</dbReference>
<evidence type="ECO:0000313" key="3">
    <source>
        <dbReference type="Proteomes" id="UP001381693"/>
    </source>
</evidence>
<gene>
    <name evidence="2" type="ORF">SK128_003703</name>
</gene>
<feature type="signal peptide" evidence="1">
    <location>
        <begin position="1"/>
        <end position="24"/>
    </location>
</feature>
<keyword evidence="1" id="KW-0732">Signal</keyword>
<sequence>MADEMPQSIFLAILVLKCYQSTSGSKFTSTTDVQDALRQGLLQRTLVCGQEFYECCLCKRSMAGIVPAVSHLQGTSHSKALRKSSPSASLSEIYGRSNVLSSFTSAGNIAHSMHGDQ</sequence>
<keyword evidence="3" id="KW-1185">Reference proteome</keyword>
<accession>A0AAN8X8P1</accession>
<proteinExistence type="predicted"/>
<reference evidence="2 3" key="1">
    <citation type="submission" date="2023-11" db="EMBL/GenBank/DDBJ databases">
        <title>Halocaridina rubra genome assembly.</title>
        <authorList>
            <person name="Smith C."/>
        </authorList>
    </citation>
    <scope>NUCLEOTIDE SEQUENCE [LARGE SCALE GENOMIC DNA]</scope>
    <source>
        <strain evidence="2">EP-1</strain>
        <tissue evidence="2">Whole</tissue>
    </source>
</reference>
<feature type="non-terminal residue" evidence="2">
    <location>
        <position position="117"/>
    </location>
</feature>
<protein>
    <recommendedName>
        <fullName evidence="4">C2H2-type domain-containing protein</fullName>
    </recommendedName>
</protein>
<dbReference type="Proteomes" id="UP001381693">
    <property type="component" value="Unassembled WGS sequence"/>
</dbReference>
<feature type="chain" id="PRO_5042892811" description="C2H2-type domain-containing protein" evidence="1">
    <location>
        <begin position="25"/>
        <end position="117"/>
    </location>
</feature>